<dbReference type="EMBL" id="CP098508">
    <property type="protein sequence ID" value="UUJ81135.1"/>
    <property type="molecule type" value="Genomic_DNA"/>
</dbReference>
<proteinExistence type="predicted"/>
<evidence type="ECO:0000313" key="3">
    <source>
        <dbReference type="Proteomes" id="UP000193519"/>
    </source>
</evidence>
<dbReference type="Proteomes" id="UP000193519">
    <property type="component" value="Plasmid pLM58-55"/>
</dbReference>
<dbReference type="RefSeq" id="WP_012952169.1">
    <property type="nucleotide sequence ID" value="NZ_BAAFVI010000019.1"/>
</dbReference>
<organism evidence="1">
    <name type="scientific">Listeria monocytogenes</name>
    <dbReference type="NCBI Taxonomy" id="1639"/>
    <lineage>
        <taxon>Bacteria</taxon>
        <taxon>Bacillati</taxon>
        <taxon>Bacillota</taxon>
        <taxon>Bacilli</taxon>
        <taxon>Bacillales</taxon>
        <taxon>Listeriaceae</taxon>
        <taxon>Listeria</taxon>
    </lineage>
</organism>
<protein>
    <submittedName>
        <fullName evidence="1">Uncharacterized protein</fullName>
    </submittedName>
</protein>
<keyword evidence="1" id="KW-0614">Plasmid</keyword>
<dbReference type="AlphaFoldDB" id="A0A5P4S8D0"/>
<sequence length="196" mass="23030">MTTSKRMLTIFILTILLLSIISFCFLYVQANSKVVTQREIIKKMNINLRNRNEENITLKERSLQNSDDSDQKKIHLFLDKFFGEIQNYTEKDYGKRFDGIENMANESILQEMKGAGSEVETASHNIEFENKLTGLTVYQDREKPLHFFIKMELEYHTKTFENKSYFLAEVTLQKQKEDYFMTNYTALGSIQQTTEA</sequence>
<name>A0A5P4S8D0_LISMN</name>
<evidence type="ECO:0000313" key="2">
    <source>
        <dbReference type="EMBL" id="UUJ81135.1"/>
    </source>
</evidence>
<reference evidence="2" key="2">
    <citation type="submission" date="2022-06" db="EMBL/GenBank/DDBJ databases">
        <title>Complete genomes of Listeria monocytogenes strains L58-55 and 6179.</title>
        <authorList>
            <person name="Schmitz-Esser S."/>
            <person name="Tibbs-Cortes B.W."/>
        </authorList>
    </citation>
    <scope>NUCLEOTIDE SEQUENCE</scope>
    <source>
        <strain evidence="2">L58-55</strain>
        <plasmid evidence="2">pLM58-55</plasmid>
    </source>
</reference>
<geneLocation type="plasmid" evidence="2 3">
    <name>pLM58-55</name>
</geneLocation>
<gene>
    <name evidence="2" type="ORF">BES38_14960</name>
    <name evidence="1" type="ORF">pLM1686_00019</name>
</gene>
<reference evidence="1" key="1">
    <citation type="submission" date="2018-11" db="EMBL/GenBank/DDBJ databases">
        <title>Whole genome sequencing based investigation of maternal-neonatal listeriosis.</title>
        <authorList>
            <person name="Luo L."/>
            <person name="Payne M."/>
            <person name="Lan R."/>
            <person name="Wang Y."/>
        </authorList>
    </citation>
    <scope>NUCLEOTIDE SEQUENCE</scope>
    <source>
        <plasmid evidence="1">pLM1686</plasmid>
    </source>
</reference>
<dbReference type="EMBL" id="MK134858">
    <property type="protein sequence ID" value="QFC18576.1"/>
    <property type="molecule type" value="Genomic_DNA"/>
</dbReference>
<evidence type="ECO:0000313" key="1">
    <source>
        <dbReference type="EMBL" id="QFC18576.1"/>
    </source>
</evidence>
<geneLocation type="plasmid" evidence="1">
    <name>pLM1686</name>
</geneLocation>
<accession>A0A5P4S8D0</accession>